<dbReference type="CDD" id="cd07185">
    <property type="entry name" value="OmpA_C-like"/>
    <property type="match status" value="1"/>
</dbReference>
<comment type="caution">
    <text evidence="6">The sequence shown here is derived from an EMBL/GenBank/DDBJ whole genome shotgun (WGS) entry which is preliminary data.</text>
</comment>
<dbReference type="PANTHER" id="PTHR30329:SF21">
    <property type="entry name" value="LIPOPROTEIN YIAD-RELATED"/>
    <property type="match status" value="1"/>
</dbReference>
<dbReference type="PRINTS" id="PR01021">
    <property type="entry name" value="OMPADOMAIN"/>
</dbReference>
<keyword evidence="2 4" id="KW-0472">Membrane</keyword>
<dbReference type="AlphaFoldDB" id="A0AAV2VZ69"/>
<dbReference type="PRINTS" id="PR01023">
    <property type="entry name" value="NAFLGMOTY"/>
</dbReference>
<sequence length="221" mass="23647">MKYISTLLATVVILSGCQATQRQNATTGQNETNSATKGVILGALAGAAAGAITGDDSKDRQRRALYGALGGAAVGGGIGYYFDKQEEELRTSLVNSGVQVERLDDNQLLLVMENGIGFHSGSYALDPSIHQTLNNVAKVFNRYPDTKLVVNGHTDSSGSDSRNQVLSEQRATQVQSYLIGQNIQPGRVDAKGFGERYPVCDNATTQGRACNRRVEIQILPL</sequence>
<keyword evidence="3" id="KW-0998">Cell outer membrane</keyword>
<proteinExistence type="predicted"/>
<organism evidence="6 7">
    <name type="scientific">Vibrio nigripulchritudo SOn1</name>
    <dbReference type="NCBI Taxonomy" id="1238450"/>
    <lineage>
        <taxon>Bacteria</taxon>
        <taxon>Pseudomonadati</taxon>
        <taxon>Pseudomonadota</taxon>
        <taxon>Gammaproteobacteria</taxon>
        <taxon>Vibrionales</taxon>
        <taxon>Vibrionaceae</taxon>
        <taxon>Vibrio</taxon>
    </lineage>
</organism>
<dbReference type="PROSITE" id="PS51257">
    <property type="entry name" value="PROKAR_LIPOPROTEIN"/>
    <property type="match status" value="1"/>
</dbReference>
<dbReference type="InterPro" id="IPR006665">
    <property type="entry name" value="OmpA-like"/>
</dbReference>
<dbReference type="InterPro" id="IPR039567">
    <property type="entry name" value="Gly-zipper"/>
</dbReference>
<dbReference type="Pfam" id="PF13488">
    <property type="entry name" value="Gly-zipper_Omp"/>
    <property type="match status" value="1"/>
</dbReference>
<gene>
    <name evidence="6" type="ORF">VIBNISOn1_970082</name>
</gene>
<dbReference type="Pfam" id="PF00691">
    <property type="entry name" value="OmpA"/>
    <property type="match status" value="1"/>
</dbReference>
<dbReference type="InterPro" id="IPR050330">
    <property type="entry name" value="Bact_OuterMem_StrucFunc"/>
</dbReference>
<evidence type="ECO:0000256" key="1">
    <source>
        <dbReference type="ARBA" id="ARBA00004442"/>
    </source>
</evidence>
<dbReference type="InterPro" id="IPR036737">
    <property type="entry name" value="OmpA-like_sf"/>
</dbReference>
<evidence type="ECO:0000259" key="5">
    <source>
        <dbReference type="PROSITE" id="PS51123"/>
    </source>
</evidence>
<dbReference type="Proteomes" id="UP000018211">
    <property type="component" value="Unassembled WGS sequence"/>
</dbReference>
<dbReference type="PANTHER" id="PTHR30329">
    <property type="entry name" value="STATOR ELEMENT OF FLAGELLAR MOTOR COMPLEX"/>
    <property type="match status" value="1"/>
</dbReference>
<comment type="subcellular location">
    <subcellularLocation>
        <location evidence="1">Cell outer membrane</location>
    </subcellularLocation>
</comment>
<dbReference type="EMBL" id="CAOF01000194">
    <property type="protein sequence ID" value="CCO50060.1"/>
    <property type="molecule type" value="Genomic_DNA"/>
</dbReference>
<dbReference type="RefSeq" id="WP_022613976.1">
    <property type="nucleotide sequence ID" value="NZ_LK391965.1"/>
</dbReference>
<evidence type="ECO:0000256" key="3">
    <source>
        <dbReference type="ARBA" id="ARBA00023237"/>
    </source>
</evidence>
<reference evidence="6 7" key="1">
    <citation type="journal article" date="2013" name="ISME J.">
        <title>Comparative genomics of pathogenic lineages of Vibrio nigripulchritudo identifies virulence-associated traits.</title>
        <authorList>
            <person name="Goudenege D."/>
            <person name="Labreuche Y."/>
            <person name="Krin E."/>
            <person name="Ansquer D."/>
            <person name="Mangenot S."/>
            <person name="Calteau A."/>
            <person name="Medigue C."/>
            <person name="Mazel D."/>
            <person name="Polz M.F."/>
            <person name="Le Roux F."/>
        </authorList>
    </citation>
    <scope>NUCLEOTIDE SEQUENCE [LARGE SCALE GENOMIC DNA]</scope>
    <source>
        <strain evidence="6 7">SOn1</strain>
    </source>
</reference>
<dbReference type="PROSITE" id="PS51123">
    <property type="entry name" value="OMPA_2"/>
    <property type="match status" value="1"/>
</dbReference>
<accession>A0AAV2VZ69</accession>
<evidence type="ECO:0000313" key="6">
    <source>
        <dbReference type="EMBL" id="CCO50060.1"/>
    </source>
</evidence>
<protein>
    <submittedName>
        <fullName evidence="6">Outer membrane protein, OmpA/MotB</fullName>
    </submittedName>
</protein>
<dbReference type="Gene3D" id="3.30.1330.60">
    <property type="entry name" value="OmpA-like domain"/>
    <property type="match status" value="1"/>
</dbReference>
<dbReference type="GO" id="GO:0009279">
    <property type="term" value="C:cell outer membrane"/>
    <property type="evidence" value="ECO:0007669"/>
    <property type="project" value="UniProtKB-SubCell"/>
</dbReference>
<evidence type="ECO:0000256" key="2">
    <source>
        <dbReference type="ARBA" id="ARBA00023136"/>
    </source>
</evidence>
<name>A0AAV2VZ69_9VIBR</name>
<dbReference type="SUPFAM" id="SSF103088">
    <property type="entry name" value="OmpA-like"/>
    <property type="match status" value="1"/>
</dbReference>
<feature type="domain" description="OmpA-like" evidence="5">
    <location>
        <begin position="105"/>
        <end position="221"/>
    </location>
</feature>
<evidence type="ECO:0000313" key="7">
    <source>
        <dbReference type="Proteomes" id="UP000018211"/>
    </source>
</evidence>
<dbReference type="InterPro" id="IPR006664">
    <property type="entry name" value="OMP_bac"/>
</dbReference>
<evidence type="ECO:0000256" key="4">
    <source>
        <dbReference type="PROSITE-ProRule" id="PRU00473"/>
    </source>
</evidence>